<evidence type="ECO:0000313" key="2">
    <source>
        <dbReference type="EMBL" id="CDN56512.1"/>
    </source>
</evidence>
<dbReference type="InterPro" id="IPR025272">
    <property type="entry name" value="SocA_Panacea"/>
</dbReference>
<dbReference type="HOGENOM" id="CLU_107055_0_0_5"/>
<evidence type="ECO:0000313" key="3">
    <source>
        <dbReference type="Proteomes" id="UP000028186"/>
    </source>
</evidence>
<dbReference type="KEGG" id="ngl:RG1141_CH41980"/>
<gene>
    <name evidence="2" type="ORF">RG1141_CH41980</name>
</gene>
<organism evidence="2 3">
    <name type="scientific">Neorhizobium galegae bv. officinalis bv. officinalis str. HAMBI 1141</name>
    <dbReference type="NCBI Taxonomy" id="1028801"/>
    <lineage>
        <taxon>Bacteria</taxon>
        <taxon>Pseudomonadati</taxon>
        <taxon>Pseudomonadota</taxon>
        <taxon>Alphaproteobacteria</taxon>
        <taxon>Hyphomicrobiales</taxon>
        <taxon>Rhizobiaceae</taxon>
        <taxon>Rhizobium/Agrobacterium group</taxon>
        <taxon>Neorhizobium</taxon>
    </lineage>
</organism>
<name>A0A068TDB6_NEOGA</name>
<accession>A0A068TDB6</accession>
<sequence length="191" mass="22071">MTYVPNIPDWFLTRKAAQVTAFFALKSGGEINILKATKLIYLADRLSLERRDFPITNDTYVSMKFGPVNSYTYSYMNGAAPTRQEDWLEFISPRRHENLMLSQQIEIGDLDELSRGDIKLLEETWGKFKDIDRFALADWTHEFCPEWKDPAGSSIPIELARIFQVLEKNDPVDLAEDLQTERRMIAAFRAA</sequence>
<reference evidence="3" key="1">
    <citation type="journal article" date="2014" name="BMC Genomics">
        <title>Genome sequencing of two Neorhizobium galegae strains reveals a noeT gene responsible for the unusual acetylation of the nodulation factors.</title>
        <authorList>
            <person name="Osterman J."/>
            <person name="Marsh J."/>
            <person name="Laine P.K."/>
            <person name="Zeng Z."/>
            <person name="Alatalo E."/>
            <person name="Sullivan J.T."/>
            <person name="Young J.P."/>
            <person name="Thomas-Oates J."/>
            <person name="Paulin L."/>
            <person name="Lindstrom K."/>
        </authorList>
    </citation>
    <scope>NUCLEOTIDE SEQUENCE [LARGE SCALE GENOMIC DNA]</scope>
    <source>
        <strain evidence="3">HAMBI 1141</strain>
    </source>
</reference>
<dbReference type="EMBL" id="HG938355">
    <property type="protein sequence ID" value="CDN56512.1"/>
    <property type="molecule type" value="Genomic_DNA"/>
</dbReference>
<protein>
    <recommendedName>
        <fullName evidence="1">Antitoxin SocA-like Panacea domain-containing protein</fullName>
    </recommendedName>
</protein>
<feature type="domain" description="Antitoxin SocA-like Panacea" evidence="1">
    <location>
        <begin position="38"/>
        <end position="148"/>
    </location>
</feature>
<dbReference type="Proteomes" id="UP000028186">
    <property type="component" value="Chromosome I"/>
</dbReference>
<dbReference type="RefSeq" id="WP_051899934.1">
    <property type="nucleotide sequence ID" value="NZ_HG938355.1"/>
</dbReference>
<dbReference type="eggNOG" id="COG3600">
    <property type="taxonomic scope" value="Bacteria"/>
</dbReference>
<dbReference type="AlphaFoldDB" id="A0A068TDB6"/>
<proteinExistence type="predicted"/>
<dbReference type="Pfam" id="PF13274">
    <property type="entry name" value="SocA_Panacea"/>
    <property type="match status" value="1"/>
</dbReference>
<evidence type="ECO:0000259" key="1">
    <source>
        <dbReference type="Pfam" id="PF13274"/>
    </source>
</evidence>